<evidence type="ECO:0000313" key="8">
    <source>
        <dbReference type="EMBL" id="MDQ0911621.1"/>
    </source>
</evidence>
<feature type="transmembrane region" description="Helical" evidence="7">
    <location>
        <begin position="289"/>
        <end position="311"/>
    </location>
</feature>
<dbReference type="Proteomes" id="UP001234216">
    <property type="component" value="Unassembled WGS sequence"/>
</dbReference>
<feature type="transmembrane region" description="Helical" evidence="7">
    <location>
        <begin position="46"/>
        <end position="65"/>
    </location>
</feature>
<evidence type="ECO:0000256" key="4">
    <source>
        <dbReference type="ARBA" id="ARBA00022989"/>
    </source>
</evidence>
<dbReference type="PANTHER" id="PTHR23513:SF6">
    <property type="entry name" value="MAJOR FACILITATOR SUPERFAMILY ASSOCIATED DOMAIN-CONTAINING PROTEIN"/>
    <property type="match status" value="1"/>
</dbReference>
<feature type="transmembrane region" description="Helical" evidence="7">
    <location>
        <begin position="408"/>
        <end position="431"/>
    </location>
</feature>
<feature type="transmembrane region" description="Helical" evidence="7">
    <location>
        <begin position="351"/>
        <end position="367"/>
    </location>
</feature>
<comment type="subcellular location">
    <subcellularLocation>
        <location evidence="1">Cell membrane</location>
        <topology evidence="1">Multi-pass membrane protein</topology>
    </subcellularLocation>
</comment>
<organism evidence="8 9">
    <name type="scientific">Streptomyces canus</name>
    <dbReference type="NCBI Taxonomy" id="58343"/>
    <lineage>
        <taxon>Bacteria</taxon>
        <taxon>Bacillati</taxon>
        <taxon>Actinomycetota</taxon>
        <taxon>Actinomycetes</taxon>
        <taxon>Kitasatosporales</taxon>
        <taxon>Streptomycetaceae</taxon>
        <taxon>Streptomyces</taxon>
        <taxon>Streptomyces aurantiacus group</taxon>
    </lineage>
</organism>
<feature type="transmembrane region" description="Helical" evidence="7">
    <location>
        <begin position="12"/>
        <end position="34"/>
    </location>
</feature>
<name>A0AAW8FRI4_9ACTN</name>
<feature type="transmembrane region" description="Helical" evidence="7">
    <location>
        <begin position="77"/>
        <end position="95"/>
    </location>
</feature>
<evidence type="ECO:0000256" key="7">
    <source>
        <dbReference type="SAM" id="Phobius"/>
    </source>
</evidence>
<feature type="transmembrane region" description="Helical" evidence="7">
    <location>
        <begin position="101"/>
        <end position="117"/>
    </location>
</feature>
<dbReference type="Gene3D" id="1.20.1250.20">
    <property type="entry name" value="MFS general substrate transporter like domains"/>
    <property type="match status" value="1"/>
</dbReference>
<dbReference type="CDD" id="cd06173">
    <property type="entry name" value="MFS_MefA_like"/>
    <property type="match status" value="1"/>
</dbReference>
<dbReference type="PANTHER" id="PTHR23513">
    <property type="entry name" value="INTEGRAL MEMBRANE EFFLUX PROTEIN-RELATED"/>
    <property type="match status" value="1"/>
</dbReference>
<dbReference type="GO" id="GO:0022857">
    <property type="term" value="F:transmembrane transporter activity"/>
    <property type="evidence" value="ECO:0007669"/>
    <property type="project" value="InterPro"/>
</dbReference>
<dbReference type="RefSeq" id="WP_306983282.1">
    <property type="nucleotide sequence ID" value="NZ_JAUSZV010000005.1"/>
</dbReference>
<dbReference type="InterPro" id="IPR036259">
    <property type="entry name" value="MFS_trans_sf"/>
</dbReference>
<protein>
    <submittedName>
        <fullName evidence="8">MFS family permease</fullName>
    </submittedName>
</protein>
<gene>
    <name evidence="8" type="ORF">QFZ22_007606</name>
</gene>
<keyword evidence="2" id="KW-1003">Cell membrane</keyword>
<feature type="transmembrane region" description="Helical" evidence="7">
    <location>
        <begin position="124"/>
        <end position="145"/>
    </location>
</feature>
<comment type="caution">
    <text evidence="8">The sequence shown here is derived from an EMBL/GenBank/DDBJ whole genome shotgun (WGS) entry which is preliminary data.</text>
</comment>
<reference evidence="8" key="1">
    <citation type="submission" date="2023-07" db="EMBL/GenBank/DDBJ databases">
        <title>Comparative genomics of wheat-associated soil bacteria to identify genetic determinants of phenazine resistance.</title>
        <authorList>
            <person name="Mouncey N."/>
        </authorList>
    </citation>
    <scope>NUCLEOTIDE SEQUENCE</scope>
    <source>
        <strain evidence="8">V4I22</strain>
    </source>
</reference>
<dbReference type="AlphaFoldDB" id="A0AAW8FRI4"/>
<dbReference type="EMBL" id="JAUSZV010000005">
    <property type="protein sequence ID" value="MDQ0911621.1"/>
    <property type="molecule type" value="Genomic_DNA"/>
</dbReference>
<dbReference type="SUPFAM" id="SSF103473">
    <property type="entry name" value="MFS general substrate transporter"/>
    <property type="match status" value="1"/>
</dbReference>
<keyword evidence="4 7" id="KW-1133">Transmembrane helix</keyword>
<keyword evidence="5 7" id="KW-0472">Membrane</keyword>
<evidence type="ECO:0000256" key="1">
    <source>
        <dbReference type="ARBA" id="ARBA00004651"/>
    </source>
</evidence>
<proteinExistence type="predicted"/>
<dbReference type="Pfam" id="PF07690">
    <property type="entry name" value="MFS_1"/>
    <property type="match status" value="2"/>
</dbReference>
<evidence type="ECO:0000256" key="5">
    <source>
        <dbReference type="ARBA" id="ARBA00023136"/>
    </source>
</evidence>
<evidence type="ECO:0000256" key="3">
    <source>
        <dbReference type="ARBA" id="ARBA00022692"/>
    </source>
</evidence>
<keyword evidence="3 7" id="KW-0812">Transmembrane</keyword>
<sequence>MTKTWAVLHDRNARLFLTAVTVSGFGTSALWLVSGVWVKDLTGSDGLAALCMLAMWAPTLAGPLLGALADRVPRKPLLIGDSLLLAALLPVLFAVDGPDRVWLVLTVLFVYGAAGVVHDAAESALVAGAVAPSLLGGFNGLRMAVTEGMKLVAPLAGAGLYAVQGGPGVALLDAITFVLAALLYAGLRVRDRRPAPLAPPTSTGGGDEPSGRTATAPRPLRRGPTAPSRRTLFRRASAASNASDLTQVTQTEPQPSRRPSPDSRPRPSGRTHVGAGTRHIWAHPILRPLVLAGGTTMLFAGLNGALIYAVIDGLGHSPAYAGALYAAQGAGSVAVGLISGPALRRLGERRFAAYGIALTAVAAGLRAIPSDPLALACSAAIGAGLPCVLIAALTAVQRETPDALLGRAVATAHTLVYTPNVLGLAAGAALVELVDQRPLSALLGVVWLATAVPLFQRPASASRIASRSPSDANPA</sequence>
<feature type="compositionally biased region" description="Polar residues" evidence="6">
    <location>
        <begin position="238"/>
        <end position="252"/>
    </location>
</feature>
<dbReference type="InterPro" id="IPR011701">
    <property type="entry name" value="MFS"/>
</dbReference>
<evidence type="ECO:0000313" key="9">
    <source>
        <dbReference type="Proteomes" id="UP001234216"/>
    </source>
</evidence>
<feature type="transmembrane region" description="Helical" evidence="7">
    <location>
        <begin position="373"/>
        <end position="396"/>
    </location>
</feature>
<dbReference type="GO" id="GO:0005886">
    <property type="term" value="C:plasma membrane"/>
    <property type="evidence" value="ECO:0007669"/>
    <property type="project" value="UniProtKB-SubCell"/>
</dbReference>
<feature type="transmembrane region" description="Helical" evidence="7">
    <location>
        <begin position="317"/>
        <end position="339"/>
    </location>
</feature>
<accession>A0AAW8FRI4</accession>
<feature type="region of interest" description="Disordered" evidence="6">
    <location>
        <begin position="193"/>
        <end position="276"/>
    </location>
</feature>
<feature type="transmembrane region" description="Helical" evidence="7">
    <location>
        <begin position="165"/>
        <end position="187"/>
    </location>
</feature>
<evidence type="ECO:0000256" key="6">
    <source>
        <dbReference type="SAM" id="MobiDB-lite"/>
    </source>
</evidence>
<evidence type="ECO:0000256" key="2">
    <source>
        <dbReference type="ARBA" id="ARBA00022475"/>
    </source>
</evidence>